<dbReference type="EMBL" id="JACHCB010000002">
    <property type="protein sequence ID" value="MBB6108696.1"/>
    <property type="molecule type" value="Genomic_DNA"/>
</dbReference>
<feature type="domain" description="Shedu protein SduA C-terminal" evidence="1">
    <location>
        <begin position="231"/>
        <end position="388"/>
    </location>
</feature>
<dbReference type="Proteomes" id="UP000541583">
    <property type="component" value="Unassembled WGS sequence"/>
</dbReference>
<evidence type="ECO:0000313" key="3">
    <source>
        <dbReference type="Proteomes" id="UP000541583"/>
    </source>
</evidence>
<keyword evidence="3" id="KW-1185">Reference proteome</keyword>
<organism evidence="2 3">
    <name type="scientific">Mucilaginibacter lappiensis</name>
    <dbReference type="NCBI Taxonomy" id="354630"/>
    <lineage>
        <taxon>Bacteria</taxon>
        <taxon>Pseudomonadati</taxon>
        <taxon>Bacteroidota</taxon>
        <taxon>Sphingobacteriia</taxon>
        <taxon>Sphingobacteriales</taxon>
        <taxon>Sphingobacteriaceae</taxon>
        <taxon>Mucilaginibacter</taxon>
    </lineage>
</organism>
<protein>
    <recommendedName>
        <fullName evidence="1">Shedu protein SduA C-terminal domain-containing protein</fullName>
    </recommendedName>
</protein>
<evidence type="ECO:0000259" key="1">
    <source>
        <dbReference type="Pfam" id="PF14082"/>
    </source>
</evidence>
<comment type="caution">
    <text evidence="2">The sequence shown here is derived from an EMBL/GenBank/DDBJ whole genome shotgun (WGS) entry which is preliminary data.</text>
</comment>
<dbReference type="Pfam" id="PF14082">
    <property type="entry name" value="SduA_C"/>
    <property type="match status" value="1"/>
</dbReference>
<accession>A0ABR6PGB3</accession>
<sequence>MKFLLISEATIDIEQYLKMYMGDYIEHESDVLIRYNIEDAKTVIVRELIENQKHFDFIIADFSTDQFYQDYMVLTQWIREWHYTYSDYNFKLSAIPIFLMNNAMDMARHFYSTLEEQIENIFDGIVYKPDDHKRIGTSNNALAKGIDRWLDKLKSDIDDLDLDANSDFTDLNIRIFNARVYKLRVLASSFIENKKPLDYLWVGNNLQIIESTGDSLIKLLKTYNQNPSLRNEKQIHEFLKKYHHLLKSENFYKSIYEQHFYHQNSMKYEEVDFLNIAHKYSLNKHEFFEVKLPNQRFFSKKNLDVLKPAQKYFHQIGTKYVNYFSNQTNLTEVQVRANTHDVTITNLDFQYSLLMGRDEDKQQNLYGLNAFTSTLKGNVRLLTYDDLLKRHHYLHLRVTRFGI</sequence>
<dbReference type="RefSeq" id="WP_076370812.1">
    <property type="nucleotide sequence ID" value="NZ_FTMG01000002.1"/>
</dbReference>
<evidence type="ECO:0000313" key="2">
    <source>
        <dbReference type="EMBL" id="MBB6108696.1"/>
    </source>
</evidence>
<reference evidence="2 3" key="1">
    <citation type="submission" date="2020-08" db="EMBL/GenBank/DDBJ databases">
        <title>Genomic Encyclopedia of Type Strains, Phase IV (KMG-V): Genome sequencing to study the core and pangenomes of soil and plant-associated prokaryotes.</title>
        <authorList>
            <person name="Whitman W."/>
        </authorList>
    </citation>
    <scope>NUCLEOTIDE SEQUENCE [LARGE SCALE GENOMIC DNA]</scope>
    <source>
        <strain evidence="2 3">ANJLi2</strain>
    </source>
</reference>
<name>A0ABR6PGB3_9SPHI</name>
<proteinExistence type="predicted"/>
<gene>
    <name evidence="2" type="ORF">HDF23_001431</name>
</gene>
<dbReference type="InterPro" id="IPR025359">
    <property type="entry name" value="SduA_C"/>
</dbReference>